<dbReference type="EMBL" id="FOWQ01000010">
    <property type="protein sequence ID" value="SFP91852.1"/>
    <property type="molecule type" value="Genomic_DNA"/>
</dbReference>
<dbReference type="AlphaFoldDB" id="A0A1I5U9D3"/>
<organism evidence="2 3">
    <name type="scientific">Geodermatophilus dictyosporus</name>
    <dbReference type="NCBI Taxonomy" id="1523247"/>
    <lineage>
        <taxon>Bacteria</taxon>
        <taxon>Bacillati</taxon>
        <taxon>Actinomycetota</taxon>
        <taxon>Actinomycetes</taxon>
        <taxon>Geodermatophilales</taxon>
        <taxon>Geodermatophilaceae</taxon>
        <taxon>Geodermatophilus</taxon>
    </lineage>
</organism>
<evidence type="ECO:0000313" key="2">
    <source>
        <dbReference type="EMBL" id="SFP91852.1"/>
    </source>
</evidence>
<protein>
    <submittedName>
        <fullName evidence="2">Uncharacterized protein</fullName>
    </submittedName>
</protein>
<feature type="compositionally biased region" description="Low complexity" evidence="1">
    <location>
        <begin position="33"/>
        <end position="43"/>
    </location>
</feature>
<sequence>MSTSDETGTEDPRDLSGGASGSELGEPRGIHTGGAAEPEAPGGPDEPDESLEKPPPLA</sequence>
<dbReference type="Proteomes" id="UP000198857">
    <property type="component" value="Unassembled WGS sequence"/>
</dbReference>
<evidence type="ECO:0000256" key="1">
    <source>
        <dbReference type="SAM" id="MobiDB-lite"/>
    </source>
</evidence>
<feature type="region of interest" description="Disordered" evidence="1">
    <location>
        <begin position="1"/>
        <end position="58"/>
    </location>
</feature>
<proteinExistence type="predicted"/>
<dbReference type="STRING" id="1523247.SAMN05660464_0163"/>
<evidence type="ECO:0000313" key="3">
    <source>
        <dbReference type="Proteomes" id="UP000198857"/>
    </source>
</evidence>
<keyword evidence="3" id="KW-1185">Reference proteome</keyword>
<name>A0A1I5U9D3_9ACTN</name>
<reference evidence="3" key="1">
    <citation type="submission" date="2016-10" db="EMBL/GenBank/DDBJ databases">
        <authorList>
            <person name="Varghese N."/>
            <person name="Submissions S."/>
        </authorList>
    </citation>
    <scope>NUCLEOTIDE SEQUENCE [LARGE SCALE GENOMIC DNA]</scope>
    <source>
        <strain evidence="3">DSM 44208</strain>
    </source>
</reference>
<feature type="compositionally biased region" description="Low complexity" evidence="1">
    <location>
        <begin position="15"/>
        <end position="24"/>
    </location>
</feature>
<dbReference type="RefSeq" id="WP_169064654.1">
    <property type="nucleotide sequence ID" value="NZ_FOWQ01000010.1"/>
</dbReference>
<gene>
    <name evidence="2" type="ORF">SAMN05660464_0163</name>
</gene>
<accession>A0A1I5U9D3</accession>